<organism evidence="2 3">
    <name type="scientific">Labrys miyagiensis</name>
    <dbReference type="NCBI Taxonomy" id="346912"/>
    <lineage>
        <taxon>Bacteria</taxon>
        <taxon>Pseudomonadati</taxon>
        <taxon>Pseudomonadota</taxon>
        <taxon>Alphaproteobacteria</taxon>
        <taxon>Hyphomicrobiales</taxon>
        <taxon>Xanthobacteraceae</taxon>
        <taxon>Labrys</taxon>
    </lineage>
</organism>
<keyword evidence="1" id="KW-0732">Signal</keyword>
<feature type="chain" id="PRO_5045554561" description="Secreted protein" evidence="1">
    <location>
        <begin position="21"/>
        <end position="128"/>
    </location>
</feature>
<reference evidence="3" key="1">
    <citation type="journal article" date="2019" name="Int. J. Syst. Evol. Microbiol.">
        <title>The Global Catalogue of Microorganisms (GCM) 10K type strain sequencing project: providing services to taxonomists for standard genome sequencing and annotation.</title>
        <authorList>
            <consortium name="The Broad Institute Genomics Platform"/>
            <consortium name="The Broad Institute Genome Sequencing Center for Infectious Disease"/>
            <person name="Wu L."/>
            <person name="Ma J."/>
        </authorList>
    </citation>
    <scope>NUCLEOTIDE SEQUENCE [LARGE SCALE GENOMIC DNA]</scope>
    <source>
        <strain evidence="3">NBRC 101365</strain>
    </source>
</reference>
<accession>A0ABQ6CLF2</accession>
<proteinExistence type="predicted"/>
<gene>
    <name evidence="2" type="ORF">GCM10007874_41350</name>
</gene>
<sequence length="128" mass="13870">MHKGILLSLLPAMMLQVAHADVRHESFPTGLQGVWAPNAESCQSDSTRITINEKTVQAPKVACAVDYVVERAVPNGTDYSGRGSCSNRSNPDEKSFMNMIIQLHANGQASIGMNFDSMAEYQHCASGQ</sequence>
<evidence type="ECO:0000313" key="2">
    <source>
        <dbReference type="EMBL" id="GLS21118.1"/>
    </source>
</evidence>
<dbReference type="EMBL" id="BSPC01000044">
    <property type="protein sequence ID" value="GLS21118.1"/>
    <property type="molecule type" value="Genomic_DNA"/>
</dbReference>
<evidence type="ECO:0000313" key="3">
    <source>
        <dbReference type="Proteomes" id="UP001156882"/>
    </source>
</evidence>
<keyword evidence="3" id="KW-1185">Reference proteome</keyword>
<dbReference type="Proteomes" id="UP001156882">
    <property type="component" value="Unassembled WGS sequence"/>
</dbReference>
<feature type="signal peptide" evidence="1">
    <location>
        <begin position="1"/>
        <end position="20"/>
    </location>
</feature>
<evidence type="ECO:0008006" key="4">
    <source>
        <dbReference type="Google" id="ProtNLM"/>
    </source>
</evidence>
<comment type="caution">
    <text evidence="2">The sequence shown here is derived from an EMBL/GenBank/DDBJ whole genome shotgun (WGS) entry which is preliminary data.</text>
</comment>
<evidence type="ECO:0000256" key="1">
    <source>
        <dbReference type="SAM" id="SignalP"/>
    </source>
</evidence>
<name>A0ABQ6CLF2_9HYPH</name>
<dbReference type="RefSeq" id="WP_284314176.1">
    <property type="nucleotide sequence ID" value="NZ_BSPC01000044.1"/>
</dbReference>
<protein>
    <recommendedName>
        <fullName evidence="4">Secreted protein</fullName>
    </recommendedName>
</protein>